<comment type="subcellular location">
    <subcellularLocation>
        <location evidence="1">Cell membrane</location>
        <topology evidence="1">Multi-pass membrane protein</topology>
    </subcellularLocation>
</comment>
<feature type="transmembrane region" description="Helical" evidence="6">
    <location>
        <begin position="44"/>
        <end position="64"/>
    </location>
</feature>
<proteinExistence type="predicted"/>
<dbReference type="Proteomes" id="UP000317763">
    <property type="component" value="Unassembled WGS sequence"/>
</dbReference>
<keyword evidence="8" id="KW-1185">Reference proteome</keyword>
<keyword evidence="2" id="KW-1003">Cell membrane</keyword>
<evidence type="ECO:0000256" key="6">
    <source>
        <dbReference type="SAM" id="Phobius"/>
    </source>
</evidence>
<reference evidence="7 8" key="1">
    <citation type="submission" date="2019-07" db="EMBL/GenBank/DDBJ databases">
        <title>Tepidimonas taiwanensis I1-1 draft genome.</title>
        <authorList>
            <person name="Da Costa M.S."/>
            <person name="Froufe H.J.C."/>
            <person name="Egas C."/>
            <person name="Albuquerque L."/>
        </authorList>
    </citation>
    <scope>NUCLEOTIDE SEQUENCE [LARGE SCALE GENOMIC DNA]</scope>
    <source>
        <strain evidence="7 8">I1-1</strain>
    </source>
</reference>
<dbReference type="InterPro" id="IPR022791">
    <property type="entry name" value="L-PG_synthase/AglD"/>
</dbReference>
<dbReference type="STRING" id="307486.GCA_000807215_01000"/>
<gene>
    <name evidence="7" type="ORF">Ttaiw_02642</name>
</gene>
<sequence length="154" mass="15909">MPAAALAITPWLAARRAGWGSSPWRWWLTLAQHAPWRHGARQLIGSLAVQAASVTTLYCAAYAVGAPLPWATLAIAAVPVFVFATLPVGFGGWGTREAAAVLVLAPAGTEASHAAAIAVLYGLYPIAQSALALWPMGSSAADRPPAPPTSAPHR</sequence>
<keyword evidence="3 6" id="KW-0812">Transmembrane</keyword>
<evidence type="ECO:0000256" key="3">
    <source>
        <dbReference type="ARBA" id="ARBA00022692"/>
    </source>
</evidence>
<feature type="transmembrane region" description="Helical" evidence="6">
    <location>
        <begin position="71"/>
        <end position="93"/>
    </location>
</feature>
<accession>A0A554WXJ4</accession>
<organism evidence="7 8">
    <name type="scientific">Tepidimonas taiwanensis</name>
    <dbReference type="NCBI Taxonomy" id="307486"/>
    <lineage>
        <taxon>Bacteria</taxon>
        <taxon>Pseudomonadati</taxon>
        <taxon>Pseudomonadota</taxon>
        <taxon>Betaproteobacteria</taxon>
        <taxon>Burkholderiales</taxon>
        <taxon>Tepidimonas</taxon>
    </lineage>
</organism>
<comment type="caution">
    <text evidence="7">The sequence shown here is derived from an EMBL/GenBank/DDBJ whole genome shotgun (WGS) entry which is preliminary data.</text>
</comment>
<dbReference type="EMBL" id="VJOM01000063">
    <property type="protein sequence ID" value="TSE28290.1"/>
    <property type="molecule type" value="Genomic_DNA"/>
</dbReference>
<dbReference type="AlphaFoldDB" id="A0A554WXJ4"/>
<protein>
    <submittedName>
        <fullName evidence="7">Lysylphosphatidylglycerol synthase TM region</fullName>
    </submittedName>
</protein>
<keyword evidence="4 6" id="KW-1133">Transmembrane helix</keyword>
<dbReference type="PANTHER" id="PTHR40277">
    <property type="entry name" value="BLL5419 PROTEIN"/>
    <property type="match status" value="1"/>
</dbReference>
<evidence type="ECO:0000313" key="7">
    <source>
        <dbReference type="EMBL" id="TSE28290.1"/>
    </source>
</evidence>
<keyword evidence="5 6" id="KW-0472">Membrane</keyword>
<dbReference type="Pfam" id="PF03706">
    <property type="entry name" value="LPG_synthase_TM"/>
    <property type="match status" value="1"/>
</dbReference>
<name>A0A554WXJ4_9BURK</name>
<dbReference type="PANTHER" id="PTHR40277:SF1">
    <property type="entry name" value="BLL5419 PROTEIN"/>
    <property type="match status" value="1"/>
</dbReference>
<evidence type="ECO:0000256" key="4">
    <source>
        <dbReference type="ARBA" id="ARBA00022989"/>
    </source>
</evidence>
<dbReference type="GO" id="GO:0005886">
    <property type="term" value="C:plasma membrane"/>
    <property type="evidence" value="ECO:0007669"/>
    <property type="project" value="UniProtKB-SubCell"/>
</dbReference>
<evidence type="ECO:0000256" key="2">
    <source>
        <dbReference type="ARBA" id="ARBA00022475"/>
    </source>
</evidence>
<evidence type="ECO:0000313" key="8">
    <source>
        <dbReference type="Proteomes" id="UP000317763"/>
    </source>
</evidence>
<evidence type="ECO:0000256" key="5">
    <source>
        <dbReference type="ARBA" id="ARBA00023136"/>
    </source>
</evidence>
<evidence type="ECO:0000256" key="1">
    <source>
        <dbReference type="ARBA" id="ARBA00004651"/>
    </source>
</evidence>